<reference evidence="1" key="1">
    <citation type="submission" date="2023-04" db="EMBL/GenBank/DDBJ databases">
        <title>Phytophthora fragariaefolia NBRC 109709.</title>
        <authorList>
            <person name="Ichikawa N."/>
            <person name="Sato H."/>
            <person name="Tonouchi N."/>
        </authorList>
    </citation>
    <scope>NUCLEOTIDE SEQUENCE</scope>
    <source>
        <strain evidence="1">NBRC 109709</strain>
    </source>
</reference>
<keyword evidence="2" id="KW-1185">Reference proteome</keyword>
<gene>
    <name evidence="1" type="ORF">Pfra01_003001100</name>
</gene>
<dbReference type="AlphaFoldDB" id="A0A9W6YPC3"/>
<accession>A0A9W6YPC3</accession>
<sequence length="136" mass="15856">MEKFADSLQLKMFNLHPSSRQAMLDTWIKTKATPDQVFHILGLEHGMYPGYDKLYQWLRLASKSKAISEADMILMLPKSDFVYEAHYAGLLQLIQDTSGADQELRLLAERLQKFIFQRLLKQNESPSRFGEYKTRV</sequence>
<proteinExistence type="predicted"/>
<organism evidence="1 2">
    <name type="scientific">Phytophthora fragariaefolia</name>
    <dbReference type="NCBI Taxonomy" id="1490495"/>
    <lineage>
        <taxon>Eukaryota</taxon>
        <taxon>Sar</taxon>
        <taxon>Stramenopiles</taxon>
        <taxon>Oomycota</taxon>
        <taxon>Peronosporomycetes</taxon>
        <taxon>Peronosporales</taxon>
        <taxon>Peronosporaceae</taxon>
        <taxon>Phytophthora</taxon>
    </lineage>
</organism>
<dbReference type="EMBL" id="BSXT01018977">
    <property type="protein sequence ID" value="GMG17094.1"/>
    <property type="molecule type" value="Genomic_DNA"/>
</dbReference>
<dbReference type="Proteomes" id="UP001165121">
    <property type="component" value="Unassembled WGS sequence"/>
</dbReference>
<comment type="caution">
    <text evidence="1">The sequence shown here is derived from an EMBL/GenBank/DDBJ whole genome shotgun (WGS) entry which is preliminary data.</text>
</comment>
<name>A0A9W6YPC3_9STRA</name>
<protein>
    <submittedName>
        <fullName evidence="1">Unnamed protein product</fullName>
    </submittedName>
</protein>
<evidence type="ECO:0000313" key="2">
    <source>
        <dbReference type="Proteomes" id="UP001165121"/>
    </source>
</evidence>
<evidence type="ECO:0000313" key="1">
    <source>
        <dbReference type="EMBL" id="GMG17094.1"/>
    </source>
</evidence>